<comment type="similarity">
    <text evidence="1">Belongs to the AHA1 family.</text>
</comment>
<protein>
    <recommendedName>
        <fullName evidence="2">Activator of Hsp90 ATPase homologue 1/2-like C-terminal domain-containing protein</fullName>
    </recommendedName>
</protein>
<dbReference type="Pfam" id="PF08327">
    <property type="entry name" value="AHSA1"/>
    <property type="match status" value="1"/>
</dbReference>
<name>A0ABM9CPD5_9BACL</name>
<evidence type="ECO:0000259" key="2">
    <source>
        <dbReference type="Pfam" id="PF08327"/>
    </source>
</evidence>
<organism evidence="3 4">
    <name type="scientific">Paenibacillus allorhizoplanae</name>
    <dbReference type="NCBI Taxonomy" id="2905648"/>
    <lineage>
        <taxon>Bacteria</taxon>
        <taxon>Bacillati</taxon>
        <taxon>Bacillota</taxon>
        <taxon>Bacilli</taxon>
        <taxon>Bacillales</taxon>
        <taxon>Paenibacillaceae</taxon>
        <taxon>Paenibacillus</taxon>
    </lineage>
</organism>
<proteinExistence type="inferred from homology"/>
<dbReference type="Proteomes" id="UP000838821">
    <property type="component" value="Unassembled WGS sequence"/>
</dbReference>
<gene>
    <name evidence="3" type="ORF">PAECIP111891_04748</name>
</gene>
<evidence type="ECO:0000256" key="1">
    <source>
        <dbReference type="ARBA" id="ARBA00006817"/>
    </source>
</evidence>
<sequence>MEQFTVVQCIWIQASLERAWQAVTEGEQLTEWYSPGSPWDVLELSPGAEVYFHHAPNEYHEGTEIVTLRATIEAVEPLERFALRWEFSVPDSEMITTFLTVEEGDGTRVTITETGYETQEQAKPTEEGYAMSLENLKAYLEGHELPY</sequence>
<dbReference type="SUPFAM" id="SSF55961">
    <property type="entry name" value="Bet v1-like"/>
    <property type="match status" value="1"/>
</dbReference>
<dbReference type="RefSeq" id="WP_236290895.1">
    <property type="nucleotide sequence ID" value="NZ_CAKMMW010000017.1"/>
</dbReference>
<evidence type="ECO:0000313" key="4">
    <source>
        <dbReference type="Proteomes" id="UP000838821"/>
    </source>
</evidence>
<evidence type="ECO:0000313" key="3">
    <source>
        <dbReference type="EMBL" id="CAH1218544.1"/>
    </source>
</evidence>
<reference evidence="3" key="1">
    <citation type="submission" date="2022-01" db="EMBL/GenBank/DDBJ databases">
        <authorList>
            <person name="Criscuolo A."/>
        </authorList>
    </citation>
    <scope>NUCLEOTIDE SEQUENCE</scope>
    <source>
        <strain evidence="3">CIP111891</strain>
    </source>
</reference>
<accession>A0ABM9CPD5</accession>
<dbReference type="CDD" id="cd07814">
    <property type="entry name" value="SRPBCC_CalC_Aha1-like"/>
    <property type="match status" value="1"/>
</dbReference>
<dbReference type="Gene3D" id="3.30.530.20">
    <property type="match status" value="1"/>
</dbReference>
<dbReference type="InterPro" id="IPR013538">
    <property type="entry name" value="ASHA1/2-like_C"/>
</dbReference>
<comment type="caution">
    <text evidence="3">The sequence shown here is derived from an EMBL/GenBank/DDBJ whole genome shotgun (WGS) entry which is preliminary data.</text>
</comment>
<dbReference type="EMBL" id="CAKMMW010000017">
    <property type="protein sequence ID" value="CAH1218544.1"/>
    <property type="molecule type" value="Genomic_DNA"/>
</dbReference>
<dbReference type="InterPro" id="IPR023393">
    <property type="entry name" value="START-like_dom_sf"/>
</dbReference>
<feature type="domain" description="Activator of Hsp90 ATPase homologue 1/2-like C-terminal" evidence="2">
    <location>
        <begin position="14"/>
        <end position="141"/>
    </location>
</feature>
<keyword evidence="4" id="KW-1185">Reference proteome</keyword>